<keyword evidence="6" id="KW-1185">Reference proteome</keyword>
<dbReference type="GO" id="GO:0005886">
    <property type="term" value="C:plasma membrane"/>
    <property type="evidence" value="ECO:0007669"/>
    <property type="project" value="TreeGrafter"/>
</dbReference>
<reference evidence="5 6" key="1">
    <citation type="journal article" date="2018" name="Gigascience">
        <title>Genomes of trombidid mites reveal novel predicted allergens and laterally-transferred genes associated with secondary metabolism.</title>
        <authorList>
            <person name="Dong X."/>
            <person name="Chaisiri K."/>
            <person name="Xia D."/>
            <person name="Armstrong S.D."/>
            <person name="Fang Y."/>
            <person name="Donnelly M.J."/>
            <person name="Kadowaki T."/>
            <person name="McGarry J.W."/>
            <person name="Darby A.C."/>
            <person name="Makepeace B.L."/>
        </authorList>
    </citation>
    <scope>NUCLEOTIDE SEQUENCE [LARGE SCALE GENOMIC DNA]</scope>
    <source>
        <strain evidence="5">UoL-WK</strain>
    </source>
</reference>
<dbReference type="SUPFAM" id="SSF52058">
    <property type="entry name" value="L domain-like"/>
    <property type="match status" value="1"/>
</dbReference>
<dbReference type="STRING" id="1965070.A0A443R676"/>
<organism evidence="5 6">
    <name type="scientific">Dinothrombium tinctorium</name>
    <dbReference type="NCBI Taxonomy" id="1965070"/>
    <lineage>
        <taxon>Eukaryota</taxon>
        <taxon>Metazoa</taxon>
        <taxon>Ecdysozoa</taxon>
        <taxon>Arthropoda</taxon>
        <taxon>Chelicerata</taxon>
        <taxon>Arachnida</taxon>
        <taxon>Acari</taxon>
        <taxon>Acariformes</taxon>
        <taxon>Trombidiformes</taxon>
        <taxon>Prostigmata</taxon>
        <taxon>Anystina</taxon>
        <taxon>Parasitengona</taxon>
        <taxon>Trombidioidea</taxon>
        <taxon>Trombidiidae</taxon>
        <taxon>Dinothrombium</taxon>
    </lineage>
</organism>
<feature type="signal peptide" evidence="4">
    <location>
        <begin position="1"/>
        <end position="19"/>
    </location>
</feature>
<evidence type="ECO:0000256" key="4">
    <source>
        <dbReference type="SAM" id="SignalP"/>
    </source>
</evidence>
<name>A0A443R676_9ACAR</name>
<proteinExistence type="predicted"/>
<evidence type="ECO:0000313" key="6">
    <source>
        <dbReference type="Proteomes" id="UP000285301"/>
    </source>
</evidence>
<keyword evidence="2 4" id="KW-0732">Signal</keyword>
<dbReference type="OrthoDB" id="676979at2759"/>
<dbReference type="InterPro" id="IPR001611">
    <property type="entry name" value="Leu-rich_rpt"/>
</dbReference>
<dbReference type="PANTHER" id="PTHR24369">
    <property type="entry name" value="ANTIGEN BSP, PUTATIVE-RELATED"/>
    <property type="match status" value="1"/>
</dbReference>
<dbReference type="AlphaFoldDB" id="A0A443R676"/>
<dbReference type="Gene3D" id="3.80.10.10">
    <property type="entry name" value="Ribonuclease Inhibitor"/>
    <property type="match status" value="1"/>
</dbReference>
<sequence>MLQVLVYFVIVILVSFSNCVQNCPTKLLDSCSCDTSIEDGVIGLKIECRNTDGKRLNQFFRQLREEVQIPIHSLHVTDSKLKDLADLPDGLINVRHLVFNNTGIDFETLRQSTTSLSYLKSLSIYNEQYTEIPELFFEEMHELTHLELNDVGIAVISEDAFNYLEDSLRVLRLRGNKLRSIPIEIASLQHLEILDLRDNAICVVADDLTYKLESSLKSLRKLQLDRINCSCGFEKTAFASWIRSYAIRGVRCYEPSHLHGRELSITPKEDFCLSHSEHNLVSFSAMIFLLLNLLKMVFNTYGAI</sequence>
<accession>A0A443R676</accession>
<dbReference type="Proteomes" id="UP000285301">
    <property type="component" value="Unassembled WGS sequence"/>
</dbReference>
<evidence type="ECO:0000256" key="2">
    <source>
        <dbReference type="ARBA" id="ARBA00022729"/>
    </source>
</evidence>
<evidence type="ECO:0000256" key="3">
    <source>
        <dbReference type="ARBA" id="ARBA00022737"/>
    </source>
</evidence>
<dbReference type="Pfam" id="PF13855">
    <property type="entry name" value="LRR_8"/>
    <property type="match status" value="1"/>
</dbReference>
<dbReference type="InterPro" id="IPR050541">
    <property type="entry name" value="LRR_TM_domain-containing"/>
</dbReference>
<gene>
    <name evidence="5" type="ORF">B4U79_13902</name>
</gene>
<evidence type="ECO:0000256" key="1">
    <source>
        <dbReference type="ARBA" id="ARBA00022614"/>
    </source>
</evidence>
<dbReference type="GO" id="GO:0016874">
    <property type="term" value="F:ligase activity"/>
    <property type="evidence" value="ECO:0007669"/>
    <property type="project" value="UniProtKB-KW"/>
</dbReference>
<dbReference type="PANTHER" id="PTHR24369:SF210">
    <property type="entry name" value="CHAOPTIN-RELATED"/>
    <property type="match status" value="1"/>
</dbReference>
<evidence type="ECO:0000313" key="5">
    <source>
        <dbReference type="EMBL" id="RWS10768.1"/>
    </source>
</evidence>
<protein>
    <submittedName>
        <fullName evidence="5">Aspartate-tRNA ligase: cytoplasmic-like protein</fullName>
    </submittedName>
</protein>
<dbReference type="InterPro" id="IPR032675">
    <property type="entry name" value="LRR_dom_sf"/>
</dbReference>
<keyword evidence="5" id="KW-0436">Ligase</keyword>
<dbReference type="EMBL" id="NCKU01001970">
    <property type="protein sequence ID" value="RWS10768.1"/>
    <property type="molecule type" value="Genomic_DNA"/>
</dbReference>
<keyword evidence="3" id="KW-0677">Repeat</keyword>
<feature type="chain" id="PRO_5019318945" evidence="4">
    <location>
        <begin position="20"/>
        <end position="304"/>
    </location>
</feature>
<dbReference type="PROSITE" id="PS51450">
    <property type="entry name" value="LRR"/>
    <property type="match status" value="1"/>
</dbReference>
<comment type="caution">
    <text evidence="5">The sequence shown here is derived from an EMBL/GenBank/DDBJ whole genome shotgun (WGS) entry which is preliminary data.</text>
</comment>
<keyword evidence="1" id="KW-0433">Leucine-rich repeat</keyword>